<feature type="transmembrane region" description="Helical" evidence="6">
    <location>
        <begin position="12"/>
        <end position="33"/>
    </location>
</feature>
<dbReference type="GO" id="GO:0015920">
    <property type="term" value="P:lipopolysaccharide transport"/>
    <property type="evidence" value="ECO:0007669"/>
    <property type="project" value="TreeGrafter"/>
</dbReference>
<feature type="transmembrane region" description="Helical" evidence="6">
    <location>
        <begin position="273"/>
        <end position="290"/>
    </location>
</feature>
<evidence type="ECO:0000256" key="2">
    <source>
        <dbReference type="ARBA" id="ARBA00022475"/>
    </source>
</evidence>
<reference evidence="7 8" key="1">
    <citation type="submission" date="2015-02" db="EMBL/GenBank/DDBJ databases">
        <title>Single-cell genomics of uncultivated deep-branching MTB reveals a conserved set of magnetosome genes.</title>
        <authorList>
            <person name="Kolinko S."/>
            <person name="Richter M."/>
            <person name="Glockner F.O."/>
            <person name="Brachmann A."/>
            <person name="Schuler D."/>
        </authorList>
    </citation>
    <scope>NUCLEOTIDE SEQUENCE [LARGE SCALE GENOMIC DNA]</scope>
    <source>
        <strain evidence="7">TM-1</strain>
    </source>
</reference>
<dbReference type="Pfam" id="PF03739">
    <property type="entry name" value="LptF_LptG"/>
    <property type="match status" value="1"/>
</dbReference>
<feature type="transmembrane region" description="Helical" evidence="6">
    <location>
        <begin position="99"/>
        <end position="117"/>
    </location>
</feature>
<feature type="transmembrane region" description="Helical" evidence="6">
    <location>
        <begin position="60"/>
        <end position="78"/>
    </location>
</feature>
<evidence type="ECO:0000256" key="6">
    <source>
        <dbReference type="SAM" id="Phobius"/>
    </source>
</evidence>
<keyword evidence="2" id="KW-1003">Cell membrane</keyword>
<comment type="caution">
    <text evidence="7">The sequence shown here is derived from an EMBL/GenBank/DDBJ whole genome shotgun (WGS) entry which is preliminary data.</text>
</comment>
<dbReference type="PANTHER" id="PTHR33529">
    <property type="entry name" value="SLR0882 PROTEIN-RELATED"/>
    <property type="match status" value="1"/>
</dbReference>
<name>A0A0F3H037_9BACT</name>
<feature type="transmembrane region" description="Helical" evidence="6">
    <location>
        <begin position="302"/>
        <end position="322"/>
    </location>
</feature>
<keyword evidence="8" id="KW-1185">Reference proteome</keyword>
<dbReference type="AlphaFoldDB" id="A0A0F3H037"/>
<evidence type="ECO:0000256" key="3">
    <source>
        <dbReference type="ARBA" id="ARBA00022692"/>
    </source>
</evidence>
<keyword evidence="5 6" id="KW-0472">Membrane</keyword>
<keyword evidence="3 6" id="KW-0812">Transmembrane</keyword>
<comment type="subcellular location">
    <subcellularLocation>
        <location evidence="1">Cell membrane</location>
        <topology evidence="1">Multi-pass membrane protein</topology>
    </subcellularLocation>
</comment>
<dbReference type="InterPro" id="IPR005495">
    <property type="entry name" value="LptG/LptF_permease"/>
</dbReference>
<evidence type="ECO:0000256" key="4">
    <source>
        <dbReference type="ARBA" id="ARBA00022989"/>
    </source>
</evidence>
<keyword evidence="4 6" id="KW-1133">Transmembrane helix</keyword>
<accession>A0A0F3H037</accession>
<gene>
    <name evidence="7" type="ORF">MBAV_000217</name>
</gene>
<dbReference type="Proteomes" id="UP000033423">
    <property type="component" value="Unassembled WGS sequence"/>
</dbReference>
<evidence type="ECO:0000313" key="7">
    <source>
        <dbReference type="EMBL" id="KJU87589.1"/>
    </source>
</evidence>
<evidence type="ECO:0000256" key="1">
    <source>
        <dbReference type="ARBA" id="ARBA00004651"/>
    </source>
</evidence>
<evidence type="ECO:0000256" key="5">
    <source>
        <dbReference type="ARBA" id="ARBA00023136"/>
    </source>
</evidence>
<proteinExistence type="predicted"/>
<dbReference type="PANTHER" id="PTHR33529:SF8">
    <property type="entry name" value="PERMEASE, YJGP_YJGQ FAMILY"/>
    <property type="match status" value="1"/>
</dbReference>
<dbReference type="EMBL" id="LACI01000103">
    <property type="protein sequence ID" value="KJU87589.1"/>
    <property type="molecule type" value="Genomic_DNA"/>
</dbReference>
<protein>
    <submittedName>
        <fullName evidence="7">Putative permease YjgP/YjgQ</fullName>
    </submittedName>
</protein>
<evidence type="ECO:0000313" key="8">
    <source>
        <dbReference type="Proteomes" id="UP000033423"/>
    </source>
</evidence>
<dbReference type="GO" id="GO:0043190">
    <property type="term" value="C:ATP-binding cassette (ABC) transporter complex"/>
    <property type="evidence" value="ECO:0007669"/>
    <property type="project" value="TreeGrafter"/>
</dbReference>
<feature type="transmembrane region" description="Helical" evidence="6">
    <location>
        <begin position="328"/>
        <end position="349"/>
    </location>
</feature>
<sequence length="354" mass="40160">MTIIDRYYIKECLVVYITLIVGLTALAGTFEVIDKYDKLMKYEPKYTEILMYWVYTTPKYIKYLLPMAALIGTLLVFGQATRFNELIAIKSTGTSMKRLFMPLLVISVALAVIDFSIDSFIASPFNFKANNLLYRLKHNHNRTLFKTNNIWFLEKNDTLVNISRYFPDKGVIKDITVFVVDKDRLIRMYTAGTSLYNGSKWTISDVTFYDLVNMTISKANDISVDKINALSIYDENVSIGDEMSFFDLINYNQHLKSSGYDNQKTLVNLHAKISYPFTVIVMMLVAIAIVTRLKMGSGTISVGIAIGIGLVYWICFALSLSMGYSGMIPAFIAPWIVPATFIAAGIYLFQKMPH</sequence>
<organism evidence="7 8">
    <name type="scientific">Candidatus Magnetobacterium bavaricum</name>
    <dbReference type="NCBI Taxonomy" id="29290"/>
    <lineage>
        <taxon>Bacteria</taxon>
        <taxon>Pseudomonadati</taxon>
        <taxon>Nitrospirota</taxon>
        <taxon>Thermodesulfovibrionia</taxon>
        <taxon>Thermodesulfovibrionales</taxon>
        <taxon>Candidatus Magnetobacteriaceae</taxon>
        <taxon>Candidatus Magnetobacterium</taxon>
    </lineage>
</organism>